<evidence type="ECO:0000313" key="1">
    <source>
        <dbReference type="EMBL" id="GFH32641.1"/>
    </source>
</evidence>
<proteinExistence type="predicted"/>
<comment type="caution">
    <text evidence="1">The sequence shown here is derived from an EMBL/GenBank/DDBJ whole genome shotgun (WGS) entry which is preliminary data.</text>
</comment>
<dbReference type="AlphaFoldDB" id="A0A6A0AK29"/>
<organism evidence="1 2">
    <name type="scientific">Haematococcus lacustris</name>
    <name type="common">Green alga</name>
    <name type="synonym">Haematococcus pluvialis</name>
    <dbReference type="NCBI Taxonomy" id="44745"/>
    <lineage>
        <taxon>Eukaryota</taxon>
        <taxon>Viridiplantae</taxon>
        <taxon>Chlorophyta</taxon>
        <taxon>core chlorophytes</taxon>
        <taxon>Chlorophyceae</taxon>
        <taxon>CS clade</taxon>
        <taxon>Chlamydomonadales</taxon>
        <taxon>Haematococcaceae</taxon>
        <taxon>Haematococcus</taxon>
    </lineage>
</organism>
<accession>A0A6A0AK29</accession>
<keyword evidence="2" id="KW-1185">Reference proteome</keyword>
<dbReference type="EMBL" id="BLLF01006905">
    <property type="protein sequence ID" value="GFH32641.1"/>
    <property type="molecule type" value="Genomic_DNA"/>
</dbReference>
<name>A0A6A0AK29_HAELA</name>
<dbReference type="Proteomes" id="UP000485058">
    <property type="component" value="Unassembled WGS sequence"/>
</dbReference>
<sequence>MFLQGIAVTPQCPVAASASPPKPQELMKRKDSQELVLVRVVMAIGKNWRTATLWGPIAQMTSKQRHAFIPVPGNMKNMSQEAVTKRHVVSESSSEDVSYQDTPQASRWCNSSSQWCSTSSQWCSTSSQWCSTSGHGGSSSSQWCSSSSQGCSSSSQGCSTTSHGCSTSSQGYTEGCVLCAWYTVPLVLQLWTPGALWGVQSRLFTCVENATHHGDGSLADQHHECPYPLAELQLALVYGVPDEGTAAGPHATYD</sequence>
<evidence type="ECO:0000313" key="2">
    <source>
        <dbReference type="Proteomes" id="UP000485058"/>
    </source>
</evidence>
<protein>
    <submittedName>
        <fullName evidence="1">Uncharacterized protein</fullName>
    </submittedName>
</protein>
<gene>
    <name evidence="1" type="ORF">HaLaN_31892</name>
</gene>
<reference evidence="1 2" key="1">
    <citation type="submission" date="2020-02" db="EMBL/GenBank/DDBJ databases">
        <title>Draft genome sequence of Haematococcus lacustris strain NIES-144.</title>
        <authorList>
            <person name="Morimoto D."/>
            <person name="Nakagawa S."/>
            <person name="Yoshida T."/>
            <person name="Sawayama S."/>
        </authorList>
    </citation>
    <scope>NUCLEOTIDE SEQUENCE [LARGE SCALE GENOMIC DNA]</scope>
    <source>
        <strain evidence="1 2">NIES-144</strain>
    </source>
</reference>